<sequence>MANLGFDSYEISGVTSNISLWLTTTLTDIKKHINRAFVG</sequence>
<name>A0A1E1KV50_9HELO</name>
<protein>
    <submittedName>
        <fullName evidence="1">Uncharacterized protein</fullName>
    </submittedName>
</protein>
<organism evidence="1 2">
    <name type="scientific">Rhynchosporium graminicola</name>
    <dbReference type="NCBI Taxonomy" id="2792576"/>
    <lineage>
        <taxon>Eukaryota</taxon>
        <taxon>Fungi</taxon>
        <taxon>Dikarya</taxon>
        <taxon>Ascomycota</taxon>
        <taxon>Pezizomycotina</taxon>
        <taxon>Leotiomycetes</taxon>
        <taxon>Helotiales</taxon>
        <taxon>Ploettnerulaceae</taxon>
        <taxon>Rhynchosporium</taxon>
    </lineage>
</organism>
<gene>
    <name evidence="1" type="ORF">RCO7_05488</name>
</gene>
<evidence type="ECO:0000313" key="2">
    <source>
        <dbReference type="Proteomes" id="UP000178129"/>
    </source>
</evidence>
<proteinExistence type="predicted"/>
<reference evidence="2" key="1">
    <citation type="submission" date="2016-03" db="EMBL/GenBank/DDBJ databases">
        <authorList>
            <person name="Ploux O."/>
        </authorList>
    </citation>
    <scope>NUCLEOTIDE SEQUENCE [LARGE SCALE GENOMIC DNA]</scope>
    <source>
        <strain evidence="2">UK7</strain>
    </source>
</reference>
<dbReference type="Proteomes" id="UP000178129">
    <property type="component" value="Unassembled WGS sequence"/>
</dbReference>
<comment type="caution">
    <text evidence="1">The sequence shown here is derived from an EMBL/GenBank/DDBJ whole genome shotgun (WGS) entry which is preliminary data.</text>
</comment>
<evidence type="ECO:0000313" key="1">
    <source>
        <dbReference type="EMBL" id="CZT02005.1"/>
    </source>
</evidence>
<accession>A0A1E1KV50</accession>
<keyword evidence="2" id="KW-1185">Reference proteome</keyword>
<dbReference type="InParanoid" id="A0A1E1KV50"/>
<dbReference type="AlphaFoldDB" id="A0A1E1KV50"/>
<dbReference type="EMBL" id="FJUW01000023">
    <property type="protein sequence ID" value="CZT02005.1"/>
    <property type="molecule type" value="Genomic_DNA"/>
</dbReference>